<name>A0ABP8Z0V1_9MICO</name>
<reference evidence="3" key="1">
    <citation type="journal article" date="2019" name="Int. J. Syst. Evol. Microbiol.">
        <title>The Global Catalogue of Microorganisms (GCM) 10K type strain sequencing project: providing services to taxonomists for standard genome sequencing and annotation.</title>
        <authorList>
            <consortium name="The Broad Institute Genomics Platform"/>
            <consortium name="The Broad Institute Genome Sequencing Center for Infectious Disease"/>
            <person name="Wu L."/>
            <person name="Ma J."/>
        </authorList>
    </citation>
    <scope>NUCLEOTIDE SEQUENCE [LARGE SCALE GENOMIC DNA]</scope>
    <source>
        <strain evidence="3">JCM 19015</strain>
    </source>
</reference>
<dbReference type="InterPro" id="IPR019999">
    <property type="entry name" value="Anth_synth_I-like"/>
</dbReference>
<comment type="caution">
    <text evidence="2">The sequence shown here is derived from an EMBL/GenBank/DDBJ whole genome shotgun (WGS) entry which is preliminary data.</text>
</comment>
<gene>
    <name evidence="2" type="ORF">GCM10025783_12360</name>
</gene>
<dbReference type="SUPFAM" id="SSF56322">
    <property type="entry name" value="ADC synthase"/>
    <property type="match status" value="1"/>
</dbReference>
<keyword evidence="3" id="KW-1185">Reference proteome</keyword>
<dbReference type="PANTHER" id="PTHR11236:SF18">
    <property type="entry name" value="AMINODEOXYCHORISMATE SYNTHASE"/>
    <property type="match status" value="1"/>
</dbReference>
<dbReference type="Proteomes" id="UP001500121">
    <property type="component" value="Unassembled WGS sequence"/>
</dbReference>
<evidence type="ECO:0000313" key="2">
    <source>
        <dbReference type="EMBL" id="GAA4742508.1"/>
    </source>
</evidence>
<protein>
    <recommendedName>
        <fullName evidence="1">Chorismate-utilising enzyme C-terminal domain-containing protein</fullName>
    </recommendedName>
</protein>
<dbReference type="InterPro" id="IPR015890">
    <property type="entry name" value="Chorismate_C"/>
</dbReference>
<dbReference type="PRINTS" id="PR00095">
    <property type="entry name" value="ANTSNTHASEI"/>
</dbReference>
<organism evidence="2 3">
    <name type="scientific">Amnibacterium soli</name>
    <dbReference type="NCBI Taxonomy" id="1282736"/>
    <lineage>
        <taxon>Bacteria</taxon>
        <taxon>Bacillati</taxon>
        <taxon>Actinomycetota</taxon>
        <taxon>Actinomycetes</taxon>
        <taxon>Micrococcales</taxon>
        <taxon>Microbacteriaceae</taxon>
        <taxon>Amnibacterium</taxon>
    </lineage>
</organism>
<dbReference type="Gene3D" id="3.60.120.10">
    <property type="entry name" value="Anthranilate synthase"/>
    <property type="match status" value="1"/>
</dbReference>
<accession>A0ABP8Z0V1</accession>
<dbReference type="PANTHER" id="PTHR11236">
    <property type="entry name" value="AMINOBENZOATE/ANTHRANILATE SYNTHASE"/>
    <property type="match status" value="1"/>
</dbReference>
<evidence type="ECO:0000259" key="1">
    <source>
        <dbReference type="Pfam" id="PF00425"/>
    </source>
</evidence>
<proteinExistence type="predicted"/>
<dbReference type="EMBL" id="BAABLP010000002">
    <property type="protein sequence ID" value="GAA4742508.1"/>
    <property type="molecule type" value="Genomic_DNA"/>
</dbReference>
<dbReference type="Pfam" id="PF00425">
    <property type="entry name" value="Chorismate_bind"/>
    <property type="match status" value="1"/>
</dbReference>
<sequence>MPDVVPALRIELPGPVDAAVAFRALAERHPHLVWADRPAGGPAFLGVALAEPVVVAEPAPDAFAALLDRLRAGLPAGVASPHLGWWGWFGYELGAAADRVPAAAAAAPAAAFLLAEVGVELGAAATVVALPHRRAEAEALAALLAPLAGAPAPAPREPAAPTWRWRHERGAYLERIDRCLAAITAGDAYQLCLTNRITADLPAPLDPVDVLLRLRDDAPLAGAGVVRIAGWTLVSASPETALVIDAEGRATSRPIKGTRPRDPDPQRDRALAAALREDEKERAENLMIVDLVRNDLARVARTGSVAVPELLVVESYQAVHQLVSTITAEVVGEPLAAVRSLLPVGSMTGAPKHAAMRLLAELEAGPRDVYAGAWGRLGVDGTIALAVVIRSVLLHGTTATIGTGGGITILSDPAAEWRELELKATCALAAIGVRDPFPSARLRR</sequence>
<feature type="domain" description="Chorismate-utilising enzyme C-terminal" evidence="1">
    <location>
        <begin position="171"/>
        <end position="423"/>
    </location>
</feature>
<evidence type="ECO:0000313" key="3">
    <source>
        <dbReference type="Proteomes" id="UP001500121"/>
    </source>
</evidence>
<dbReference type="InterPro" id="IPR005801">
    <property type="entry name" value="ADC_synthase"/>
</dbReference>